<accession>A0LWW1</accession>
<evidence type="ECO:0000256" key="7">
    <source>
        <dbReference type="PIRNR" id="PIRNR000077"/>
    </source>
</evidence>
<evidence type="ECO:0000313" key="11">
    <source>
        <dbReference type="EMBL" id="ABK53921.1"/>
    </source>
</evidence>
<dbReference type="PANTHER" id="PTHR45663">
    <property type="entry name" value="GEO12009P1"/>
    <property type="match status" value="1"/>
</dbReference>
<keyword evidence="5 9" id="KW-0676">Redox-active center</keyword>
<evidence type="ECO:0000256" key="4">
    <source>
        <dbReference type="ARBA" id="ARBA00023157"/>
    </source>
</evidence>
<feature type="site" description="Deprotonates C-terminal active site Cys" evidence="8">
    <location>
        <position position="26"/>
    </location>
</feature>
<dbReference type="GO" id="GO:0045454">
    <property type="term" value="P:cell redox homeostasis"/>
    <property type="evidence" value="ECO:0007669"/>
    <property type="project" value="TreeGrafter"/>
</dbReference>
<dbReference type="CDD" id="cd02947">
    <property type="entry name" value="TRX_family"/>
    <property type="match status" value="1"/>
</dbReference>
<evidence type="ECO:0000256" key="3">
    <source>
        <dbReference type="ARBA" id="ARBA00022982"/>
    </source>
</evidence>
<keyword evidence="12" id="KW-1185">Reference proteome</keyword>
<sequence length="108" mass="11886">MTVTTAVTDETFESEVLASDKPVLVDFWAEWCGPCRMVAPVLEEIAAEYGDKLRIVKLNVDENPKTTQAYSILSIPTLNVFQNGQVVKQIVGAKSKAALLKDLEPFLS</sequence>
<evidence type="ECO:0000256" key="1">
    <source>
        <dbReference type="ARBA" id="ARBA00008987"/>
    </source>
</evidence>
<dbReference type="OrthoDB" id="9790390at2"/>
<dbReference type="RefSeq" id="WP_011720984.1">
    <property type="nucleotide sequence ID" value="NC_008578.1"/>
</dbReference>
<dbReference type="KEGG" id="ace:Acel_2149"/>
<feature type="site" description="Contributes to redox potential value" evidence="8">
    <location>
        <position position="34"/>
    </location>
</feature>
<dbReference type="GO" id="GO:0005829">
    <property type="term" value="C:cytosol"/>
    <property type="evidence" value="ECO:0007669"/>
    <property type="project" value="TreeGrafter"/>
</dbReference>
<protein>
    <recommendedName>
        <fullName evidence="6 7">Thioredoxin</fullName>
    </recommendedName>
</protein>
<dbReference type="Proteomes" id="UP000008221">
    <property type="component" value="Chromosome"/>
</dbReference>
<feature type="domain" description="Thioredoxin" evidence="10">
    <location>
        <begin position="1"/>
        <end position="108"/>
    </location>
</feature>
<dbReference type="EMBL" id="CP000481">
    <property type="protein sequence ID" value="ABK53921.1"/>
    <property type="molecule type" value="Genomic_DNA"/>
</dbReference>
<dbReference type="GO" id="GO:0015035">
    <property type="term" value="F:protein-disulfide reductase activity"/>
    <property type="evidence" value="ECO:0007669"/>
    <property type="project" value="UniProtKB-UniRule"/>
</dbReference>
<dbReference type="InterPro" id="IPR036249">
    <property type="entry name" value="Thioredoxin-like_sf"/>
</dbReference>
<dbReference type="Gene3D" id="3.40.30.10">
    <property type="entry name" value="Glutaredoxin"/>
    <property type="match status" value="1"/>
</dbReference>
<dbReference type="FunCoup" id="A0LWW1">
    <property type="interactions" value="310"/>
</dbReference>
<dbReference type="InterPro" id="IPR013766">
    <property type="entry name" value="Thioredoxin_domain"/>
</dbReference>
<organism evidence="11 12">
    <name type="scientific">Acidothermus cellulolyticus (strain ATCC 43068 / DSM 8971 / 11B)</name>
    <dbReference type="NCBI Taxonomy" id="351607"/>
    <lineage>
        <taxon>Bacteria</taxon>
        <taxon>Bacillati</taxon>
        <taxon>Actinomycetota</taxon>
        <taxon>Actinomycetes</taxon>
        <taxon>Acidothermales</taxon>
        <taxon>Acidothermaceae</taxon>
        <taxon>Acidothermus</taxon>
    </lineage>
</organism>
<evidence type="ECO:0000256" key="8">
    <source>
        <dbReference type="PIRSR" id="PIRSR000077-1"/>
    </source>
</evidence>
<dbReference type="STRING" id="351607.Acel_2149"/>
<evidence type="ECO:0000256" key="2">
    <source>
        <dbReference type="ARBA" id="ARBA00022448"/>
    </source>
</evidence>
<dbReference type="InParanoid" id="A0LWW1"/>
<evidence type="ECO:0000313" key="12">
    <source>
        <dbReference type="Proteomes" id="UP000008221"/>
    </source>
</evidence>
<dbReference type="NCBIfam" id="TIGR01068">
    <property type="entry name" value="thioredoxin"/>
    <property type="match status" value="1"/>
</dbReference>
<gene>
    <name evidence="11" type="ordered locus">Acel_2149</name>
</gene>
<name>A0LWW1_ACIC1</name>
<dbReference type="eggNOG" id="COG3118">
    <property type="taxonomic scope" value="Bacteria"/>
</dbReference>
<evidence type="ECO:0000259" key="10">
    <source>
        <dbReference type="PROSITE" id="PS51352"/>
    </source>
</evidence>
<dbReference type="PANTHER" id="PTHR45663:SF11">
    <property type="entry name" value="GEO12009P1"/>
    <property type="match status" value="1"/>
</dbReference>
<dbReference type="PRINTS" id="PR00421">
    <property type="entry name" value="THIOREDOXIN"/>
</dbReference>
<dbReference type="FunFam" id="3.40.30.10:FF:000001">
    <property type="entry name" value="Thioredoxin"/>
    <property type="match status" value="1"/>
</dbReference>
<dbReference type="PROSITE" id="PS51352">
    <property type="entry name" value="THIOREDOXIN_2"/>
    <property type="match status" value="1"/>
</dbReference>
<evidence type="ECO:0000256" key="6">
    <source>
        <dbReference type="NCBIfam" id="TIGR01068"/>
    </source>
</evidence>
<dbReference type="InterPro" id="IPR005746">
    <property type="entry name" value="Thioredoxin"/>
</dbReference>
<dbReference type="Pfam" id="PF00085">
    <property type="entry name" value="Thioredoxin"/>
    <property type="match status" value="1"/>
</dbReference>
<dbReference type="InterPro" id="IPR017937">
    <property type="entry name" value="Thioredoxin_CS"/>
</dbReference>
<keyword evidence="2" id="KW-0813">Transport</keyword>
<evidence type="ECO:0000256" key="5">
    <source>
        <dbReference type="ARBA" id="ARBA00023284"/>
    </source>
</evidence>
<dbReference type="PROSITE" id="PS00194">
    <property type="entry name" value="THIOREDOXIN_1"/>
    <property type="match status" value="1"/>
</dbReference>
<feature type="active site" description="Nucleophile" evidence="8">
    <location>
        <position position="35"/>
    </location>
</feature>
<dbReference type="PIRSF" id="PIRSF000077">
    <property type="entry name" value="Thioredoxin"/>
    <property type="match status" value="1"/>
</dbReference>
<dbReference type="HOGENOM" id="CLU_090389_10_2_11"/>
<feature type="site" description="Contributes to redox potential value" evidence="8">
    <location>
        <position position="33"/>
    </location>
</feature>
<dbReference type="SUPFAM" id="SSF52833">
    <property type="entry name" value="Thioredoxin-like"/>
    <property type="match status" value="1"/>
</dbReference>
<keyword evidence="3" id="KW-0249">Electron transport</keyword>
<proteinExistence type="inferred from homology"/>
<feature type="disulfide bond" description="Redox-active" evidence="9">
    <location>
        <begin position="32"/>
        <end position="35"/>
    </location>
</feature>
<keyword evidence="4 9" id="KW-1015">Disulfide bond</keyword>
<evidence type="ECO:0000256" key="9">
    <source>
        <dbReference type="PIRSR" id="PIRSR000077-4"/>
    </source>
</evidence>
<dbReference type="AlphaFoldDB" id="A0LWW1"/>
<comment type="similarity">
    <text evidence="1 7">Belongs to the thioredoxin family.</text>
</comment>
<reference evidence="11 12" key="1">
    <citation type="journal article" date="2009" name="Genome Res.">
        <title>Complete genome of the cellulolytic thermophile Acidothermus cellulolyticus 11B provides insights into its ecophysiological and evolutionary adaptations.</title>
        <authorList>
            <person name="Barabote R.D."/>
            <person name="Xie G."/>
            <person name="Leu D.H."/>
            <person name="Normand P."/>
            <person name="Necsulea A."/>
            <person name="Daubin V."/>
            <person name="Medigue C."/>
            <person name="Adney W.S."/>
            <person name="Xu X.C."/>
            <person name="Lapidus A."/>
            <person name="Parales R.E."/>
            <person name="Detter C."/>
            <person name="Pujic P."/>
            <person name="Bruce D."/>
            <person name="Lavire C."/>
            <person name="Challacombe J.F."/>
            <person name="Brettin T.S."/>
            <person name="Berry A.M."/>
        </authorList>
    </citation>
    <scope>NUCLEOTIDE SEQUENCE [LARGE SCALE GENOMIC DNA]</scope>
    <source>
        <strain evidence="12">ATCC 43068 / DSM 8971 / 11B</strain>
    </source>
</reference>
<feature type="active site" description="Nucleophile" evidence="8">
    <location>
        <position position="32"/>
    </location>
</feature>